<organism evidence="2 3">
    <name type="scientific">Portunus trituberculatus</name>
    <name type="common">Swimming crab</name>
    <name type="synonym">Neptunus trituberculatus</name>
    <dbReference type="NCBI Taxonomy" id="210409"/>
    <lineage>
        <taxon>Eukaryota</taxon>
        <taxon>Metazoa</taxon>
        <taxon>Ecdysozoa</taxon>
        <taxon>Arthropoda</taxon>
        <taxon>Crustacea</taxon>
        <taxon>Multicrustacea</taxon>
        <taxon>Malacostraca</taxon>
        <taxon>Eumalacostraca</taxon>
        <taxon>Eucarida</taxon>
        <taxon>Decapoda</taxon>
        <taxon>Pleocyemata</taxon>
        <taxon>Brachyura</taxon>
        <taxon>Eubrachyura</taxon>
        <taxon>Portunoidea</taxon>
        <taxon>Portunidae</taxon>
        <taxon>Portuninae</taxon>
        <taxon>Portunus</taxon>
    </lineage>
</organism>
<proteinExistence type="predicted"/>
<dbReference type="EMBL" id="VSRR010000425">
    <property type="protein sequence ID" value="MPC15411.1"/>
    <property type="molecule type" value="Genomic_DNA"/>
</dbReference>
<accession>A0A5B7D2H4</accession>
<protein>
    <submittedName>
        <fullName evidence="2">Uncharacterized protein</fullName>
    </submittedName>
</protein>
<dbReference type="AlphaFoldDB" id="A0A5B7D2H4"/>
<gene>
    <name evidence="2" type="ORF">E2C01_008201</name>
</gene>
<name>A0A5B7D2H4_PORTR</name>
<evidence type="ECO:0000313" key="2">
    <source>
        <dbReference type="EMBL" id="MPC15411.1"/>
    </source>
</evidence>
<sequence length="90" mass="9777">MKWSSSATHTSATWDHSASSSDHMLRNIGCGTIRGHKKATTSMASWKKVVVSSQVVQSRCPSQVCGARHGAASMSRIRTMMDWLWGASVP</sequence>
<reference evidence="2 3" key="1">
    <citation type="submission" date="2019-05" db="EMBL/GenBank/DDBJ databases">
        <title>Another draft genome of Portunus trituberculatus and its Hox gene families provides insights of decapod evolution.</title>
        <authorList>
            <person name="Jeong J.-H."/>
            <person name="Song I."/>
            <person name="Kim S."/>
            <person name="Choi T."/>
            <person name="Kim D."/>
            <person name="Ryu S."/>
            <person name="Kim W."/>
        </authorList>
    </citation>
    <scope>NUCLEOTIDE SEQUENCE [LARGE SCALE GENOMIC DNA]</scope>
    <source>
        <tissue evidence="2">Muscle</tissue>
    </source>
</reference>
<evidence type="ECO:0000313" key="3">
    <source>
        <dbReference type="Proteomes" id="UP000324222"/>
    </source>
</evidence>
<dbReference type="Proteomes" id="UP000324222">
    <property type="component" value="Unassembled WGS sequence"/>
</dbReference>
<comment type="caution">
    <text evidence="2">The sequence shown here is derived from an EMBL/GenBank/DDBJ whole genome shotgun (WGS) entry which is preliminary data.</text>
</comment>
<evidence type="ECO:0000256" key="1">
    <source>
        <dbReference type="SAM" id="MobiDB-lite"/>
    </source>
</evidence>
<feature type="region of interest" description="Disordered" evidence="1">
    <location>
        <begin position="1"/>
        <end position="21"/>
    </location>
</feature>
<keyword evidence="3" id="KW-1185">Reference proteome</keyword>